<dbReference type="InterPro" id="IPR010562">
    <property type="entry name" value="Haemolymph_juvenile_hormone-bd"/>
</dbReference>
<keyword evidence="1" id="KW-0732">Signal</keyword>
<accession>A0A0P0EUK7</accession>
<evidence type="ECO:0000313" key="3">
    <source>
        <dbReference type="EMBL" id="ATU07293.1"/>
    </source>
</evidence>
<dbReference type="Pfam" id="PF06585">
    <property type="entry name" value="JHBP"/>
    <property type="match status" value="1"/>
</dbReference>
<dbReference type="PANTHER" id="PTHR11008:SF41">
    <property type="entry name" value="RE70318P"/>
    <property type="match status" value="1"/>
</dbReference>
<gene>
    <name evidence="3" type="primary">TO17</name>
    <name evidence="5" type="synonym">LOC111357545</name>
</gene>
<reference evidence="5" key="4">
    <citation type="submission" date="2025-04" db="UniProtKB">
        <authorList>
            <consortium name="RefSeq"/>
        </authorList>
    </citation>
    <scope>IDENTIFICATION</scope>
    <source>
        <strain evidence="5">Ishihara</strain>
        <tissue evidence="5">Whole body</tissue>
    </source>
</reference>
<proteinExistence type="evidence at transcript level"/>
<feature type="chain" id="PRO_5044545101" evidence="1">
    <location>
        <begin position="20"/>
        <end position="239"/>
    </location>
</feature>
<organism evidence="2">
    <name type="scientific">Spodoptera litura</name>
    <name type="common">Asian cotton leafworm</name>
    <dbReference type="NCBI Taxonomy" id="69820"/>
    <lineage>
        <taxon>Eukaryota</taxon>
        <taxon>Metazoa</taxon>
        <taxon>Ecdysozoa</taxon>
        <taxon>Arthropoda</taxon>
        <taxon>Hexapoda</taxon>
        <taxon>Insecta</taxon>
        <taxon>Pterygota</taxon>
        <taxon>Neoptera</taxon>
        <taxon>Endopterygota</taxon>
        <taxon>Lepidoptera</taxon>
        <taxon>Glossata</taxon>
        <taxon>Ditrysia</taxon>
        <taxon>Noctuoidea</taxon>
        <taxon>Noctuidae</taxon>
        <taxon>Amphipyrinae</taxon>
        <taxon>Spodoptera</taxon>
    </lineage>
</organism>
<dbReference type="GO" id="GO:0005615">
    <property type="term" value="C:extracellular space"/>
    <property type="evidence" value="ECO:0007669"/>
    <property type="project" value="TreeGrafter"/>
</dbReference>
<reference evidence="2" key="2">
    <citation type="submission" date="2015-07" db="EMBL/GenBank/DDBJ databases">
        <authorList>
            <person name="Cajimat M.N.B."/>
            <person name="Milazzo M.L."/>
            <person name="Fulhorst C.F."/>
        </authorList>
    </citation>
    <scope>NUCLEOTIDE SEQUENCE</scope>
</reference>
<sequence>MYSKICILLFISYTCLVTADSVSFIKKCKWDDGKCAKESGQSVLQKFAAGISEYNVGVSDPLQIDYVDASSPNMKLIVTDVVVTGLRNCEIKKIQRFEDNSKLIVKLLCSAELNGKYDMKGQLFVIPIEGNGGLYSKVPKILINAEVDLNVKKGKDGKDHWIVKSWRHTFELKDKSTVKFENLFPDNEFLRTSTNELIAQNGNDVIIEIGANLIKAIVAKVVENIKRFFLAVPIEDLSL</sequence>
<protein>
    <submittedName>
        <fullName evidence="5">Circadian clock-controlled protein-like</fullName>
    </submittedName>
    <submittedName>
        <fullName evidence="2">Putative odorant binding protein OBP9</fullName>
    </submittedName>
    <submittedName>
        <fullName evidence="3">Takeout</fullName>
    </submittedName>
</protein>
<evidence type="ECO:0000313" key="5">
    <source>
        <dbReference type="RefSeq" id="XP_022828060.1"/>
    </source>
</evidence>
<evidence type="ECO:0000313" key="2">
    <source>
        <dbReference type="EMBL" id="ALJ30196.1"/>
    </source>
</evidence>
<dbReference type="AlphaFoldDB" id="A0A0P0EUK7"/>
<dbReference type="OrthoDB" id="6853364at2759"/>
<dbReference type="SMART" id="SM00700">
    <property type="entry name" value="JHBP"/>
    <property type="match status" value="1"/>
</dbReference>
<feature type="signal peptide" evidence="1">
    <location>
        <begin position="1"/>
        <end position="19"/>
    </location>
</feature>
<dbReference type="EMBL" id="KT261655">
    <property type="protein sequence ID" value="ALJ30196.1"/>
    <property type="molecule type" value="mRNA"/>
</dbReference>
<evidence type="ECO:0000313" key="4">
    <source>
        <dbReference type="Proteomes" id="UP000301870"/>
    </source>
</evidence>
<dbReference type="EMBL" id="MF196311">
    <property type="protein sequence ID" value="ATU07293.1"/>
    <property type="molecule type" value="mRNA"/>
</dbReference>
<dbReference type="KEGG" id="sliu:111357545"/>
<dbReference type="Gene3D" id="3.15.10.30">
    <property type="entry name" value="Haemolymph juvenile hormone binding protein"/>
    <property type="match status" value="1"/>
</dbReference>
<dbReference type="RefSeq" id="XP_022828060.1">
    <property type="nucleotide sequence ID" value="XM_022972292.1"/>
</dbReference>
<dbReference type="PANTHER" id="PTHR11008">
    <property type="entry name" value="PROTEIN TAKEOUT-LIKE PROTEIN"/>
    <property type="match status" value="1"/>
</dbReference>
<reference evidence="3" key="3">
    <citation type="journal article" date="2017" name="J. Insect Sci.">
        <title>Characterization of Spodoptera litura (Lepidoptera: Noctuidae) Takeout Genes and Their Differential Responses to Insecticides and Sex Pheromone.</title>
        <authorList>
            <person name="Lin X."/>
            <person name="Zhang L."/>
            <person name="Jiang Y."/>
        </authorList>
    </citation>
    <scope>NUCLEOTIDE SEQUENCE</scope>
</reference>
<name>A0A0P0EUK7_SPOLT</name>
<dbReference type="Proteomes" id="UP000301870">
    <property type="component" value="Chromosome 25"/>
</dbReference>
<reference evidence="2" key="1">
    <citation type="journal article" date="2015" name="PLoS ONE">
        <title>Identification and Expression Profiles of Sex Pheromone Biosynthesis and Transport Related Genes in Spodoptera litura.</title>
        <authorList>
            <person name="Zhang Y.N."/>
            <person name="Zhu X.Y."/>
            <person name="Fang L.P."/>
            <person name="He P."/>
            <person name="Wang Z.Q."/>
            <person name="Chen G."/>
            <person name="Sun L."/>
            <person name="Ye Z.F."/>
            <person name="Deng D.G."/>
            <person name="Li J.B."/>
        </authorList>
    </citation>
    <scope>NUCLEOTIDE SEQUENCE</scope>
</reference>
<keyword evidence="4" id="KW-1185">Reference proteome</keyword>
<dbReference type="InterPro" id="IPR038606">
    <property type="entry name" value="To_sf"/>
</dbReference>
<evidence type="ECO:0000256" key="1">
    <source>
        <dbReference type="SAM" id="SignalP"/>
    </source>
</evidence>